<dbReference type="AlphaFoldDB" id="A0A5R8PEJ1"/>
<dbReference type="InterPro" id="IPR001387">
    <property type="entry name" value="Cro/C1-type_HTH"/>
</dbReference>
<protein>
    <submittedName>
        <fullName evidence="3">HigA family addiction module antidote protein</fullName>
    </submittedName>
</protein>
<name>A0A5R8PEJ1_9NOCA</name>
<dbReference type="Gene3D" id="1.10.260.40">
    <property type="entry name" value="lambda repressor-like DNA-binding domains"/>
    <property type="match status" value="1"/>
</dbReference>
<dbReference type="Pfam" id="PF01381">
    <property type="entry name" value="HTH_3"/>
    <property type="match status" value="1"/>
</dbReference>
<dbReference type="CDD" id="cd00093">
    <property type="entry name" value="HTH_XRE"/>
    <property type="match status" value="1"/>
</dbReference>
<dbReference type="Proteomes" id="UP000308349">
    <property type="component" value="Unassembled WGS sequence"/>
</dbReference>
<organism evidence="3 4">
    <name type="scientific">Nocardia cyriacigeorgica</name>
    <dbReference type="NCBI Taxonomy" id="135487"/>
    <lineage>
        <taxon>Bacteria</taxon>
        <taxon>Bacillati</taxon>
        <taxon>Actinomycetota</taxon>
        <taxon>Actinomycetes</taxon>
        <taxon>Mycobacteriales</taxon>
        <taxon>Nocardiaceae</taxon>
        <taxon>Nocardia</taxon>
    </lineage>
</organism>
<evidence type="ECO:0000259" key="2">
    <source>
        <dbReference type="PROSITE" id="PS50943"/>
    </source>
</evidence>
<dbReference type="SUPFAM" id="SSF47413">
    <property type="entry name" value="lambda repressor-like DNA-binding domains"/>
    <property type="match status" value="1"/>
</dbReference>
<dbReference type="InterPro" id="IPR013430">
    <property type="entry name" value="Toxin_antidote_HigA"/>
</dbReference>
<keyword evidence="1" id="KW-0238">DNA-binding</keyword>
<dbReference type="GO" id="GO:0003677">
    <property type="term" value="F:DNA binding"/>
    <property type="evidence" value="ECO:0007669"/>
    <property type="project" value="UniProtKB-KW"/>
</dbReference>
<feature type="domain" description="HTH cro/C1-type" evidence="2">
    <location>
        <begin position="21"/>
        <end position="69"/>
    </location>
</feature>
<reference evidence="3 4" key="1">
    <citation type="submission" date="2019-05" db="EMBL/GenBank/DDBJ databases">
        <title>Genomes sequences of two Nocardia cyriacigeorgica environmental isolates, type strains Nocardia asteroides ATCC 19247 and Nocardia cyriacigeorgica DSM 44484.</title>
        <authorList>
            <person name="Vautrin F."/>
            <person name="Bergeron E."/>
            <person name="Dubost A."/>
            <person name="Abrouk D."/>
            <person name="Rodriguez Nava V."/>
            <person name="Pujic P."/>
        </authorList>
    </citation>
    <scope>NUCLEOTIDE SEQUENCE [LARGE SCALE GENOMIC DNA]</scope>
    <source>
        <strain evidence="3 4">EML 1456</strain>
    </source>
</reference>
<dbReference type="SMART" id="SM00530">
    <property type="entry name" value="HTH_XRE"/>
    <property type="match status" value="1"/>
</dbReference>
<gene>
    <name evidence="3" type="ORF">FEK35_11280</name>
</gene>
<evidence type="ECO:0000313" key="3">
    <source>
        <dbReference type="EMBL" id="TLG12104.1"/>
    </source>
</evidence>
<dbReference type="EMBL" id="VBUU01000009">
    <property type="protein sequence ID" value="TLG12104.1"/>
    <property type="molecule type" value="Genomic_DNA"/>
</dbReference>
<dbReference type="InterPro" id="IPR010982">
    <property type="entry name" value="Lambda_DNA-bd_dom_sf"/>
</dbReference>
<dbReference type="NCBIfam" id="TIGR02607">
    <property type="entry name" value="antidote_HigA"/>
    <property type="match status" value="1"/>
</dbReference>
<dbReference type="PROSITE" id="PS50943">
    <property type="entry name" value="HTH_CROC1"/>
    <property type="match status" value="1"/>
</dbReference>
<dbReference type="PANTHER" id="PTHR36924">
    <property type="entry name" value="ANTITOXIN HIGA-1"/>
    <property type="match status" value="1"/>
</dbReference>
<dbReference type="PANTHER" id="PTHR36924:SF1">
    <property type="entry name" value="ANTITOXIN HIGA-1"/>
    <property type="match status" value="1"/>
</dbReference>
<dbReference type="OrthoDB" id="3174593at2"/>
<proteinExistence type="predicted"/>
<evidence type="ECO:0000256" key="1">
    <source>
        <dbReference type="ARBA" id="ARBA00023125"/>
    </source>
</evidence>
<accession>A0A5R8PEJ1</accession>
<evidence type="ECO:0000313" key="4">
    <source>
        <dbReference type="Proteomes" id="UP000308349"/>
    </source>
</evidence>
<sequence>MADFMPTHPGELLLTEFLEPLGITRYALAKATGLPLPRINAIVHGKRAITADTGLRLARAFGLSDMYWINMQARYDADVARVALGDALSRIEQVA</sequence>
<comment type="caution">
    <text evidence="3">The sequence shown here is derived from an EMBL/GenBank/DDBJ whole genome shotgun (WGS) entry which is preliminary data.</text>
</comment>